<dbReference type="Proteomes" id="UP001485043">
    <property type="component" value="Unassembled WGS sequence"/>
</dbReference>
<evidence type="ECO:0000313" key="1">
    <source>
        <dbReference type="EMBL" id="KAK9861476.1"/>
    </source>
</evidence>
<protein>
    <recommendedName>
        <fullName evidence="3">F-box domain-containing protein</fullName>
    </recommendedName>
</protein>
<dbReference type="AlphaFoldDB" id="A0AAW1SVQ4"/>
<gene>
    <name evidence="1" type="ORF">WJX84_002787</name>
</gene>
<dbReference type="EMBL" id="JALJOV010000752">
    <property type="protein sequence ID" value="KAK9861476.1"/>
    <property type="molecule type" value="Genomic_DNA"/>
</dbReference>
<evidence type="ECO:0000313" key="2">
    <source>
        <dbReference type="Proteomes" id="UP001485043"/>
    </source>
</evidence>
<comment type="caution">
    <text evidence="1">The sequence shown here is derived from an EMBL/GenBank/DDBJ whole genome shotgun (WGS) entry which is preliminary data.</text>
</comment>
<keyword evidence="2" id="KW-1185">Reference proteome</keyword>
<sequence length="129" mass="14368">MASLLEESSLQQPLQQYAKKHSPLRLLATLRTVSRSFQDLLDDDGSSPAWVTASPSAVFAKQPDTADGSCSLQDRLRSAAASFTAVCQGKIHCTRFNETSRRPVFEQYKLYKWSPDGTRILVSSFDESH</sequence>
<evidence type="ECO:0008006" key="3">
    <source>
        <dbReference type="Google" id="ProtNLM"/>
    </source>
</evidence>
<reference evidence="1 2" key="1">
    <citation type="journal article" date="2024" name="Nat. Commun.">
        <title>Phylogenomics reveals the evolutionary origins of lichenization in chlorophyte algae.</title>
        <authorList>
            <person name="Puginier C."/>
            <person name="Libourel C."/>
            <person name="Otte J."/>
            <person name="Skaloud P."/>
            <person name="Haon M."/>
            <person name="Grisel S."/>
            <person name="Petersen M."/>
            <person name="Berrin J.G."/>
            <person name="Delaux P.M."/>
            <person name="Dal Grande F."/>
            <person name="Keller J."/>
        </authorList>
    </citation>
    <scope>NUCLEOTIDE SEQUENCE [LARGE SCALE GENOMIC DNA]</scope>
    <source>
        <strain evidence="1 2">SAG 2523</strain>
    </source>
</reference>
<proteinExistence type="predicted"/>
<name>A0AAW1SVQ4_9CHLO</name>
<organism evidence="1 2">
    <name type="scientific">Apatococcus fuscideae</name>
    <dbReference type="NCBI Taxonomy" id="2026836"/>
    <lineage>
        <taxon>Eukaryota</taxon>
        <taxon>Viridiplantae</taxon>
        <taxon>Chlorophyta</taxon>
        <taxon>core chlorophytes</taxon>
        <taxon>Trebouxiophyceae</taxon>
        <taxon>Chlorellales</taxon>
        <taxon>Chlorellaceae</taxon>
        <taxon>Apatococcus</taxon>
    </lineage>
</organism>
<accession>A0AAW1SVQ4</accession>